<evidence type="ECO:0000256" key="3">
    <source>
        <dbReference type="ARBA" id="ARBA00022737"/>
    </source>
</evidence>
<dbReference type="InterPro" id="IPR035976">
    <property type="entry name" value="Sushi/SCR/CCP_sf"/>
</dbReference>
<sequence>MTASGEPRRAPPRHPESPFSWCFVGVISVTLVLLLPTSFEKACPTPNVKRGKVHDPQGGFELNKEAHFFCDYGFYLKGEPVLTCKLSGDKLLWNHDIPTCELVQCKPPVLKHGKPVTEMKTNFSYHDEVAFRCRKGFYLNGSNPVFCGGNSTWEPAIPRCIRGTYYTIFLLVF</sequence>
<dbReference type="InterPro" id="IPR000436">
    <property type="entry name" value="Sushi_SCR_CCP_dom"/>
</dbReference>
<evidence type="ECO:0000256" key="5">
    <source>
        <dbReference type="PROSITE-ProRule" id="PRU00302"/>
    </source>
</evidence>
<name>L5LU33_MYODS</name>
<evidence type="ECO:0000256" key="4">
    <source>
        <dbReference type="ARBA" id="ARBA00023157"/>
    </source>
</evidence>
<evidence type="ECO:0000256" key="6">
    <source>
        <dbReference type="SAM" id="SignalP"/>
    </source>
</evidence>
<dbReference type="PROSITE" id="PS50923">
    <property type="entry name" value="SUSHI"/>
    <property type="match status" value="2"/>
</dbReference>
<dbReference type="Pfam" id="PF00084">
    <property type="entry name" value="Sushi"/>
    <property type="match status" value="2"/>
</dbReference>
<dbReference type="FunFam" id="2.10.70.10:FF:000014">
    <property type="entry name" value="Membrane cofactor protein"/>
    <property type="match status" value="1"/>
</dbReference>
<dbReference type="AlphaFoldDB" id="L5LU33"/>
<feature type="domain" description="Sushi" evidence="7">
    <location>
        <begin position="103"/>
        <end position="162"/>
    </location>
</feature>
<dbReference type="EMBL" id="KB107952">
    <property type="protein sequence ID" value="ELK29567.1"/>
    <property type="molecule type" value="Genomic_DNA"/>
</dbReference>
<keyword evidence="4 5" id="KW-1015">Disulfide bond</keyword>
<dbReference type="SUPFAM" id="SSF57535">
    <property type="entry name" value="Complement control module/SCR domain"/>
    <property type="match status" value="2"/>
</dbReference>
<feature type="domain" description="Sushi" evidence="7">
    <location>
        <begin position="41"/>
        <end position="102"/>
    </location>
</feature>
<evidence type="ECO:0000259" key="7">
    <source>
        <dbReference type="PROSITE" id="PS50923"/>
    </source>
</evidence>
<accession>L5LU33</accession>
<feature type="chain" id="PRO_5003970523" evidence="6">
    <location>
        <begin position="43"/>
        <end position="173"/>
    </location>
</feature>
<dbReference type="SMART" id="SM00032">
    <property type="entry name" value="CCP"/>
    <property type="match status" value="2"/>
</dbReference>
<keyword evidence="3" id="KW-0677">Repeat</keyword>
<dbReference type="Gene3D" id="2.10.70.10">
    <property type="entry name" value="Complement Module, domain 1"/>
    <property type="match status" value="2"/>
</dbReference>
<evidence type="ECO:0000256" key="1">
    <source>
        <dbReference type="ARBA" id="ARBA00022659"/>
    </source>
</evidence>
<organism evidence="8 9">
    <name type="scientific">Myotis davidii</name>
    <name type="common">David's myotis</name>
    <dbReference type="NCBI Taxonomy" id="225400"/>
    <lineage>
        <taxon>Eukaryota</taxon>
        <taxon>Metazoa</taxon>
        <taxon>Chordata</taxon>
        <taxon>Craniata</taxon>
        <taxon>Vertebrata</taxon>
        <taxon>Euteleostomi</taxon>
        <taxon>Mammalia</taxon>
        <taxon>Eutheria</taxon>
        <taxon>Laurasiatheria</taxon>
        <taxon>Chiroptera</taxon>
        <taxon>Yangochiroptera</taxon>
        <taxon>Vespertilionidae</taxon>
        <taxon>Myotis</taxon>
    </lineage>
</organism>
<feature type="disulfide bond" evidence="5">
    <location>
        <begin position="133"/>
        <end position="160"/>
    </location>
</feature>
<gene>
    <name evidence="8" type="ORF">MDA_GLEAN10002332</name>
</gene>
<protein>
    <submittedName>
        <fullName evidence="8">Membrane cofactor protein</fullName>
    </submittedName>
</protein>
<proteinExistence type="predicted"/>
<dbReference type="InterPro" id="IPR051277">
    <property type="entry name" value="SEZ6_CSMD_C4BPB_Regulators"/>
</dbReference>
<comment type="caution">
    <text evidence="5">Lacks conserved residue(s) required for the propagation of feature annotation.</text>
</comment>
<dbReference type="PANTHER" id="PTHR45656">
    <property type="entry name" value="PROTEIN CBR-CLEC-78"/>
    <property type="match status" value="1"/>
</dbReference>
<keyword evidence="2 6" id="KW-0732">Signal</keyword>
<dbReference type="PANTHER" id="PTHR45656:SF4">
    <property type="entry name" value="PROTEIN CBR-CLEC-78"/>
    <property type="match status" value="1"/>
</dbReference>
<feature type="signal peptide" evidence="6">
    <location>
        <begin position="1"/>
        <end position="42"/>
    </location>
</feature>
<dbReference type="Proteomes" id="UP000010556">
    <property type="component" value="Unassembled WGS sequence"/>
</dbReference>
<evidence type="ECO:0000313" key="8">
    <source>
        <dbReference type="EMBL" id="ELK29567.1"/>
    </source>
</evidence>
<evidence type="ECO:0000313" key="9">
    <source>
        <dbReference type="Proteomes" id="UP000010556"/>
    </source>
</evidence>
<keyword evidence="1 5" id="KW-0768">Sushi</keyword>
<reference evidence="9" key="1">
    <citation type="journal article" date="2013" name="Science">
        <title>Comparative analysis of bat genomes provides insight into the evolution of flight and immunity.</title>
        <authorList>
            <person name="Zhang G."/>
            <person name="Cowled C."/>
            <person name="Shi Z."/>
            <person name="Huang Z."/>
            <person name="Bishop-Lilly K.A."/>
            <person name="Fang X."/>
            <person name="Wynne J.W."/>
            <person name="Xiong Z."/>
            <person name="Baker M.L."/>
            <person name="Zhao W."/>
            <person name="Tachedjian M."/>
            <person name="Zhu Y."/>
            <person name="Zhou P."/>
            <person name="Jiang X."/>
            <person name="Ng J."/>
            <person name="Yang L."/>
            <person name="Wu L."/>
            <person name="Xiao J."/>
            <person name="Feng Y."/>
            <person name="Chen Y."/>
            <person name="Sun X."/>
            <person name="Zhang Y."/>
            <person name="Marsh G.A."/>
            <person name="Crameri G."/>
            <person name="Broder C.C."/>
            <person name="Frey K.G."/>
            <person name="Wang L.F."/>
            <person name="Wang J."/>
        </authorList>
    </citation>
    <scope>NUCLEOTIDE SEQUENCE [LARGE SCALE GENOMIC DNA]</scope>
</reference>
<keyword evidence="9" id="KW-1185">Reference proteome</keyword>
<evidence type="ECO:0000256" key="2">
    <source>
        <dbReference type="ARBA" id="ARBA00022729"/>
    </source>
</evidence>
<dbReference type="CDD" id="cd00033">
    <property type="entry name" value="CCP"/>
    <property type="match status" value="2"/>
</dbReference>